<evidence type="ECO:0000256" key="2">
    <source>
        <dbReference type="ARBA" id="ARBA00007441"/>
    </source>
</evidence>
<dbReference type="SUPFAM" id="SSF53383">
    <property type="entry name" value="PLP-dependent transferases"/>
    <property type="match status" value="1"/>
</dbReference>
<proteinExistence type="inferred from homology"/>
<dbReference type="InterPro" id="IPR015421">
    <property type="entry name" value="PyrdxlP-dep_Trfase_major"/>
</dbReference>
<dbReference type="InParanoid" id="A0A165QZY9"/>
<dbReference type="GO" id="GO:0030170">
    <property type="term" value="F:pyridoxal phosphate binding"/>
    <property type="evidence" value="ECO:0007669"/>
    <property type="project" value="InterPro"/>
</dbReference>
<comment type="cofactor">
    <cofactor evidence="1">
        <name>pyridoxal 5'-phosphate</name>
        <dbReference type="ChEBI" id="CHEBI:597326"/>
    </cofactor>
</comment>
<dbReference type="STRING" id="1314782.A0A165QZY9"/>
<organism evidence="7 8">
    <name type="scientific">Neolentinus lepideus HHB14362 ss-1</name>
    <dbReference type="NCBI Taxonomy" id="1314782"/>
    <lineage>
        <taxon>Eukaryota</taxon>
        <taxon>Fungi</taxon>
        <taxon>Dikarya</taxon>
        <taxon>Basidiomycota</taxon>
        <taxon>Agaricomycotina</taxon>
        <taxon>Agaricomycetes</taxon>
        <taxon>Gloeophyllales</taxon>
        <taxon>Gloeophyllaceae</taxon>
        <taxon>Neolentinus</taxon>
    </lineage>
</organism>
<dbReference type="CDD" id="cd00609">
    <property type="entry name" value="AAT_like"/>
    <property type="match status" value="1"/>
</dbReference>
<dbReference type="Gene3D" id="3.40.640.10">
    <property type="entry name" value="Type I PLP-dependent aspartate aminotransferase-like (Major domain)"/>
    <property type="match status" value="1"/>
</dbReference>
<dbReference type="InterPro" id="IPR050859">
    <property type="entry name" value="Class-I_PLP-dep_aminotransf"/>
</dbReference>
<evidence type="ECO:0000313" key="7">
    <source>
        <dbReference type="EMBL" id="KZT23122.1"/>
    </source>
</evidence>
<sequence>MSNVLTFEQPLEAAAVVNGVKEANPVATHSDGVPIIVNTALPKITNGISQVKHLPAEFYTPFFSDAANKRKPSPIRALFPLENTPGLISLLAGKPNASCFPFTSISFTARSPTDPSTETSLELDKNELAEALQYGPTGGEPSLVNWVFGLQEYSHGRKRGEGWRVSIGAGSQDLLYKAITAILSPGDTMLIESPAYAGVLPMFEHCEQIEVDTDSDGIDPASMRSILENWPVGKRKPKVLYTVPFGSNPTGFTTTLKRRKEILALAREHNFLIMEDDPYYYLYFGEAPRPASYFTLELEEPEVGRVLRFDSLSKVLSAGIRIGFASGPEPLLRAMDMHTAMANLQVAGLTQVMVSTLLNSWGYDTFKIHSQNVSAFYRKKRDIFERCMRQYLTGLAEWSRPEAGMFYWFKLLLGTEEEDSEVVIRTKAIERGVLALPGTVFMPNARKTGYVRASFSLLDEEEIEEAIQRLRDVILEARTTAGAEGKN</sequence>
<dbReference type="InterPro" id="IPR004839">
    <property type="entry name" value="Aminotransferase_I/II_large"/>
</dbReference>
<keyword evidence="4 7" id="KW-0808">Transferase</keyword>
<dbReference type="Pfam" id="PF00155">
    <property type="entry name" value="Aminotran_1_2"/>
    <property type="match status" value="1"/>
</dbReference>
<evidence type="ECO:0000256" key="4">
    <source>
        <dbReference type="ARBA" id="ARBA00022679"/>
    </source>
</evidence>
<evidence type="ECO:0000259" key="6">
    <source>
        <dbReference type="Pfam" id="PF00155"/>
    </source>
</evidence>
<keyword evidence="3" id="KW-0032">Aminotransferase</keyword>
<keyword evidence="8" id="KW-1185">Reference proteome</keyword>
<dbReference type="GO" id="GO:0008483">
    <property type="term" value="F:transaminase activity"/>
    <property type="evidence" value="ECO:0007669"/>
    <property type="project" value="UniProtKB-KW"/>
</dbReference>
<protein>
    <submittedName>
        <fullName evidence="7">PLP-dependent transferase</fullName>
    </submittedName>
</protein>
<name>A0A165QZY9_9AGAM</name>
<evidence type="ECO:0000256" key="3">
    <source>
        <dbReference type="ARBA" id="ARBA00022576"/>
    </source>
</evidence>
<dbReference type="Proteomes" id="UP000076761">
    <property type="component" value="Unassembled WGS sequence"/>
</dbReference>
<dbReference type="EMBL" id="KV425588">
    <property type="protein sequence ID" value="KZT23122.1"/>
    <property type="molecule type" value="Genomic_DNA"/>
</dbReference>
<accession>A0A165QZY9</accession>
<dbReference type="OrthoDB" id="691673at2759"/>
<dbReference type="GO" id="GO:1901605">
    <property type="term" value="P:alpha-amino acid metabolic process"/>
    <property type="evidence" value="ECO:0007669"/>
    <property type="project" value="TreeGrafter"/>
</dbReference>
<dbReference type="InterPro" id="IPR015424">
    <property type="entry name" value="PyrdxlP-dep_Trfase"/>
</dbReference>
<dbReference type="PANTHER" id="PTHR42790:SF19">
    <property type="entry name" value="KYNURENINE_ALPHA-AMINOADIPATE AMINOTRANSFERASE, MITOCHONDRIAL"/>
    <property type="match status" value="1"/>
</dbReference>
<evidence type="ECO:0000256" key="5">
    <source>
        <dbReference type="ARBA" id="ARBA00022898"/>
    </source>
</evidence>
<gene>
    <name evidence="7" type="ORF">NEOLEDRAFT_1157429</name>
</gene>
<comment type="similarity">
    <text evidence="2">Belongs to the class-I pyridoxal-phosphate-dependent aminotransferase family.</text>
</comment>
<reference evidence="7 8" key="1">
    <citation type="journal article" date="2016" name="Mol. Biol. Evol.">
        <title>Comparative Genomics of Early-Diverging Mushroom-Forming Fungi Provides Insights into the Origins of Lignocellulose Decay Capabilities.</title>
        <authorList>
            <person name="Nagy L.G."/>
            <person name="Riley R."/>
            <person name="Tritt A."/>
            <person name="Adam C."/>
            <person name="Daum C."/>
            <person name="Floudas D."/>
            <person name="Sun H."/>
            <person name="Yadav J.S."/>
            <person name="Pangilinan J."/>
            <person name="Larsson K.H."/>
            <person name="Matsuura K."/>
            <person name="Barry K."/>
            <person name="Labutti K."/>
            <person name="Kuo R."/>
            <person name="Ohm R.A."/>
            <person name="Bhattacharya S.S."/>
            <person name="Shirouzu T."/>
            <person name="Yoshinaga Y."/>
            <person name="Martin F.M."/>
            <person name="Grigoriev I.V."/>
            <person name="Hibbett D.S."/>
        </authorList>
    </citation>
    <scope>NUCLEOTIDE SEQUENCE [LARGE SCALE GENOMIC DNA]</scope>
    <source>
        <strain evidence="7 8">HHB14362 ss-1</strain>
    </source>
</reference>
<keyword evidence="5" id="KW-0663">Pyridoxal phosphate</keyword>
<evidence type="ECO:0000313" key="8">
    <source>
        <dbReference type="Proteomes" id="UP000076761"/>
    </source>
</evidence>
<feature type="domain" description="Aminotransferase class I/classII large" evidence="6">
    <location>
        <begin position="129"/>
        <end position="470"/>
    </location>
</feature>
<dbReference type="PANTHER" id="PTHR42790">
    <property type="entry name" value="AMINOTRANSFERASE"/>
    <property type="match status" value="1"/>
</dbReference>
<dbReference type="AlphaFoldDB" id="A0A165QZY9"/>
<evidence type="ECO:0000256" key="1">
    <source>
        <dbReference type="ARBA" id="ARBA00001933"/>
    </source>
</evidence>